<evidence type="ECO:0000256" key="1">
    <source>
        <dbReference type="ARBA" id="ARBA00006941"/>
    </source>
</evidence>
<keyword evidence="7" id="KW-1185">Reference proteome</keyword>
<proteinExistence type="inferred from homology"/>
<gene>
    <name evidence="6" type="primary">CKB2</name>
    <name evidence="6" type="ORF">E4U60_003976</name>
</gene>
<dbReference type="PANTHER" id="PTHR11740">
    <property type="entry name" value="CASEIN KINASE II SUBUNIT BETA"/>
    <property type="match status" value="1"/>
</dbReference>
<reference evidence="6 7" key="1">
    <citation type="journal article" date="2020" name="bioRxiv">
        <title>Whole genome comparisons of ergot fungi reveals the divergence and evolution of species within the genus Claviceps are the result of varying mechanisms driving genome evolution and host range expansion.</title>
        <authorList>
            <person name="Wyka S.A."/>
            <person name="Mondo S.J."/>
            <person name="Liu M."/>
            <person name="Dettman J."/>
            <person name="Nalam V."/>
            <person name="Broders K.D."/>
        </authorList>
    </citation>
    <scope>NUCLEOTIDE SEQUENCE [LARGE SCALE GENOMIC DNA]</scope>
    <source>
        <strain evidence="6 7">CCC 1485</strain>
    </source>
</reference>
<evidence type="ECO:0000313" key="7">
    <source>
        <dbReference type="Proteomes" id="UP000706124"/>
    </source>
</evidence>
<feature type="region of interest" description="Disordered" evidence="5">
    <location>
        <begin position="226"/>
        <end position="256"/>
    </location>
</feature>
<dbReference type="InterPro" id="IPR016149">
    <property type="entry name" value="Casein_kin_II_reg-sub_N"/>
</dbReference>
<comment type="subunit">
    <text evidence="3">Tetramer composed of two alpha chains, one beta chain and one beta' chain.</text>
</comment>
<feature type="compositionally biased region" description="Acidic residues" evidence="5">
    <location>
        <begin position="230"/>
        <end position="249"/>
    </location>
</feature>
<dbReference type="SMART" id="SM01085">
    <property type="entry name" value="CK_II_beta"/>
    <property type="match status" value="1"/>
</dbReference>
<dbReference type="InterPro" id="IPR035991">
    <property type="entry name" value="Casein_kinase_II_beta-like"/>
</dbReference>
<comment type="function">
    <text evidence="2 4">Regulatory subunit of casein kinase II/CK2. As part of the kinase complex regulates the basal catalytic activity of the alpha subunit a constitutively active serine/threonine-protein kinase that phosphorylates a large number of substrates containing acidic residues C-terminal to the phosphorylated serine or threonine.</text>
</comment>
<dbReference type="GO" id="GO:0019887">
    <property type="term" value="F:protein kinase regulator activity"/>
    <property type="evidence" value="ECO:0007669"/>
    <property type="project" value="InterPro"/>
</dbReference>
<dbReference type="AlphaFoldDB" id="A0A9P7M986"/>
<evidence type="ECO:0000256" key="5">
    <source>
        <dbReference type="SAM" id="MobiDB-lite"/>
    </source>
</evidence>
<dbReference type="SUPFAM" id="SSF57798">
    <property type="entry name" value="Casein kinase II beta subunit"/>
    <property type="match status" value="1"/>
</dbReference>
<dbReference type="GO" id="GO:0005737">
    <property type="term" value="C:cytoplasm"/>
    <property type="evidence" value="ECO:0007669"/>
    <property type="project" value="TreeGrafter"/>
</dbReference>
<dbReference type="OrthoDB" id="3971593at2759"/>
<evidence type="ECO:0000313" key="6">
    <source>
        <dbReference type="EMBL" id="KAG5934263.1"/>
    </source>
</evidence>
<comment type="caution">
    <text evidence="6">The sequence shown here is derived from an EMBL/GenBank/DDBJ whole genome shotgun (WGS) entry which is preliminary data.</text>
</comment>
<dbReference type="Gene3D" id="2.20.25.20">
    <property type="match status" value="1"/>
</dbReference>
<dbReference type="PANTHER" id="PTHR11740:SF39">
    <property type="entry name" value="CASEIN KINASE II SUBUNIT BETA"/>
    <property type="match status" value="1"/>
</dbReference>
<protein>
    <recommendedName>
        <fullName evidence="4">Casein kinase II subunit beta</fullName>
        <shortName evidence="4">CK II beta</shortName>
    </recommendedName>
</protein>
<dbReference type="FunFam" id="1.10.1820.10:FF:000003">
    <property type="entry name" value="Casein kinase II subunit beta"/>
    <property type="match status" value="1"/>
</dbReference>
<evidence type="ECO:0000256" key="3">
    <source>
        <dbReference type="ARBA" id="ARBA00062110"/>
    </source>
</evidence>
<dbReference type="Proteomes" id="UP000706124">
    <property type="component" value="Unassembled WGS sequence"/>
</dbReference>
<dbReference type="PRINTS" id="PR00472">
    <property type="entry name" value="CASNKINASEII"/>
</dbReference>
<dbReference type="EMBL" id="SRPO01000319">
    <property type="protein sequence ID" value="KAG5934263.1"/>
    <property type="molecule type" value="Genomic_DNA"/>
</dbReference>
<dbReference type="GO" id="GO:0006359">
    <property type="term" value="P:regulation of transcription by RNA polymerase III"/>
    <property type="evidence" value="ECO:0007669"/>
    <property type="project" value="TreeGrafter"/>
</dbReference>
<comment type="subunit">
    <text evidence="4">Tetramer of two alpha and two beta subunits.</text>
</comment>
<name>A0A9P7M986_9HYPO</name>
<evidence type="ECO:0000256" key="2">
    <source>
        <dbReference type="ARBA" id="ARBA00045899"/>
    </source>
</evidence>
<dbReference type="GO" id="GO:0034456">
    <property type="term" value="C:UTP-C complex"/>
    <property type="evidence" value="ECO:0007669"/>
    <property type="project" value="TreeGrafter"/>
</dbReference>
<organism evidence="6 7">
    <name type="scientific">Claviceps pazoutovae</name>
    <dbReference type="NCBI Taxonomy" id="1649127"/>
    <lineage>
        <taxon>Eukaryota</taxon>
        <taxon>Fungi</taxon>
        <taxon>Dikarya</taxon>
        <taxon>Ascomycota</taxon>
        <taxon>Pezizomycotina</taxon>
        <taxon>Sordariomycetes</taxon>
        <taxon>Hypocreomycetidae</taxon>
        <taxon>Hypocreales</taxon>
        <taxon>Clavicipitaceae</taxon>
        <taxon>Claviceps</taxon>
    </lineage>
</organism>
<dbReference type="GO" id="GO:0005956">
    <property type="term" value="C:protein kinase CK2 complex"/>
    <property type="evidence" value="ECO:0007669"/>
    <property type="project" value="UniProtKB-UniRule"/>
</dbReference>
<dbReference type="FunFam" id="2.20.25.20:FF:000001">
    <property type="entry name" value="Casein kinase II subunit beta"/>
    <property type="match status" value="1"/>
</dbReference>
<dbReference type="Gene3D" id="1.10.1820.10">
    <property type="entry name" value="protein kinase ck2 holoenzyme, chain C, domain 1"/>
    <property type="match status" value="1"/>
</dbReference>
<accession>A0A9P7M986</accession>
<sequence length="256" mass="29829">MMDDFVSESDSDYTSYWRDWFISSRGNEYFCEIDEEYLNDRFNLTGLNTEVQYYQYALDLVTDVFDLDCDDEMRETIEKSARHLYGLVHARYIVTTRGLSKMLEKYKKAEFGKCPRVNCHSHPLLPLGLNDTPNVTPVKLYCGRCEDTYNPKSSRHATIDGAYFGTSFHNIIFQVYPALIPSKSTERYVPRVYGFKVHASAALIRWQNAKRDSMRRRLKKMDLDTGFLGEEVEDEEEEEEDEDMELEGGDDGRVAM</sequence>
<evidence type="ECO:0000256" key="4">
    <source>
        <dbReference type="RuleBase" id="RU361268"/>
    </source>
</evidence>
<comment type="similarity">
    <text evidence="1 4">Belongs to the casein kinase 2 subunit beta family.</text>
</comment>
<dbReference type="Pfam" id="PF01214">
    <property type="entry name" value="CK_II_beta"/>
    <property type="match status" value="1"/>
</dbReference>
<dbReference type="InterPro" id="IPR000704">
    <property type="entry name" value="Casein_kinase_II_reg-sub"/>
</dbReference>